<feature type="transmembrane region" description="Helical" evidence="1">
    <location>
        <begin position="279"/>
        <end position="296"/>
    </location>
</feature>
<evidence type="ECO:0000313" key="4">
    <source>
        <dbReference type="Proteomes" id="UP001501166"/>
    </source>
</evidence>
<keyword evidence="4" id="KW-1185">Reference proteome</keyword>
<feature type="transmembrane region" description="Helical" evidence="1">
    <location>
        <begin position="128"/>
        <end position="151"/>
    </location>
</feature>
<feature type="transmembrane region" description="Helical" evidence="1">
    <location>
        <begin position="176"/>
        <end position="197"/>
    </location>
</feature>
<protein>
    <recommendedName>
        <fullName evidence="2">DUF7973 domain-containing protein</fullName>
    </recommendedName>
</protein>
<feature type="domain" description="DUF7973" evidence="2">
    <location>
        <begin position="8"/>
        <end position="146"/>
    </location>
</feature>
<comment type="caution">
    <text evidence="3">The sequence shown here is derived from an EMBL/GenBank/DDBJ whole genome shotgun (WGS) entry which is preliminary data.</text>
</comment>
<keyword evidence="1" id="KW-0812">Transmembrane</keyword>
<feature type="domain" description="DUF7973" evidence="2">
    <location>
        <begin position="167"/>
        <end position="294"/>
    </location>
</feature>
<organism evidence="3 4">
    <name type="scientific">Alkalibacterium iburiense</name>
    <dbReference type="NCBI Taxonomy" id="290589"/>
    <lineage>
        <taxon>Bacteria</taxon>
        <taxon>Bacillati</taxon>
        <taxon>Bacillota</taxon>
        <taxon>Bacilli</taxon>
        <taxon>Lactobacillales</taxon>
        <taxon>Carnobacteriaceae</taxon>
        <taxon>Alkalibacterium</taxon>
    </lineage>
</organism>
<evidence type="ECO:0000259" key="2">
    <source>
        <dbReference type="Pfam" id="PF25928"/>
    </source>
</evidence>
<dbReference type="Pfam" id="PF25928">
    <property type="entry name" value="DUF7973"/>
    <property type="match status" value="2"/>
</dbReference>
<dbReference type="InterPro" id="IPR058279">
    <property type="entry name" value="DUF7973"/>
</dbReference>
<keyword evidence="1" id="KW-0472">Membrane</keyword>
<feature type="transmembrane region" description="Helical" evidence="1">
    <location>
        <begin position="59"/>
        <end position="77"/>
    </location>
</feature>
<evidence type="ECO:0000313" key="3">
    <source>
        <dbReference type="EMBL" id="GAA0371063.1"/>
    </source>
</evidence>
<feature type="transmembrane region" description="Helical" evidence="1">
    <location>
        <begin position="98"/>
        <end position="122"/>
    </location>
</feature>
<evidence type="ECO:0000256" key="1">
    <source>
        <dbReference type="SAM" id="Phobius"/>
    </source>
</evidence>
<dbReference type="Proteomes" id="UP001501166">
    <property type="component" value="Unassembled WGS sequence"/>
</dbReference>
<sequence>MEFSWVDLLASFGAGLFGAAIGALPAFILTGVFVVLGTIAVFGNTSFDVINNWGFGPLFGPHTAFGGGVAAVAYAANKKYMEDGKDILTSLSGLDKPIVLLVGGLFGALGYLINAGLVAVVGDYTDTIALTVVISAVIARLIFGHNGLFSVSEEAEKRGRFTPGGEQVWVEYQQEWLQNITIGLGVSILSAWAALAIEPVAPEAANFFGFGLAAMSLIFFQFGGKIPITHHMAIIAALGATTFGSLLVGIIFGVIAGILGEVLARLFLIHGDTHIDPPANAIWVMTTVILVSALLIQ</sequence>
<reference evidence="4" key="1">
    <citation type="journal article" date="2019" name="Int. J. Syst. Evol. Microbiol.">
        <title>The Global Catalogue of Microorganisms (GCM) 10K type strain sequencing project: providing services to taxonomists for standard genome sequencing and annotation.</title>
        <authorList>
            <consortium name="The Broad Institute Genomics Platform"/>
            <consortium name="The Broad Institute Genome Sequencing Center for Infectious Disease"/>
            <person name="Wu L."/>
            <person name="Ma J."/>
        </authorList>
    </citation>
    <scope>NUCLEOTIDE SEQUENCE [LARGE SCALE GENOMIC DNA]</scope>
    <source>
        <strain evidence="4">JCM 12662</strain>
    </source>
</reference>
<accession>A0ABP3HKY2</accession>
<feature type="transmembrane region" description="Helical" evidence="1">
    <location>
        <begin position="12"/>
        <end position="39"/>
    </location>
</feature>
<gene>
    <name evidence="3" type="ORF">GCM10008932_23080</name>
</gene>
<dbReference type="EMBL" id="BAAACW010000159">
    <property type="protein sequence ID" value="GAA0371063.1"/>
    <property type="molecule type" value="Genomic_DNA"/>
</dbReference>
<feature type="transmembrane region" description="Helical" evidence="1">
    <location>
        <begin position="234"/>
        <end position="259"/>
    </location>
</feature>
<keyword evidence="1" id="KW-1133">Transmembrane helix</keyword>
<dbReference type="RefSeq" id="WP_343756799.1">
    <property type="nucleotide sequence ID" value="NZ_BAAACW010000159.1"/>
</dbReference>
<proteinExistence type="predicted"/>
<feature type="transmembrane region" description="Helical" evidence="1">
    <location>
        <begin position="203"/>
        <end position="222"/>
    </location>
</feature>
<name>A0ABP3HKY2_9LACT</name>